<dbReference type="AlphaFoldDB" id="A0A016VQA4"/>
<evidence type="ECO:0000313" key="2">
    <source>
        <dbReference type="Proteomes" id="UP000024635"/>
    </source>
</evidence>
<proteinExistence type="predicted"/>
<keyword evidence="2" id="KW-1185">Reference proteome</keyword>
<evidence type="ECO:0000313" key="1">
    <source>
        <dbReference type="EMBL" id="EYC29227.1"/>
    </source>
</evidence>
<sequence>MAILVSATPANAIDHPQGFMTIRAYTLIGKLVRAVDTWETALRFSSSVVFHAVSSLPMSSSSLKTLKFSEISNTKISVGATFNRATHHSPATIPTQRWPSKPLFKLHVIARTSKSSI</sequence>
<comment type="caution">
    <text evidence="1">The sequence shown here is derived from an EMBL/GenBank/DDBJ whole genome shotgun (WGS) entry which is preliminary data.</text>
</comment>
<protein>
    <submittedName>
        <fullName evidence="1">Uncharacterized protein</fullName>
    </submittedName>
</protein>
<organism evidence="1 2">
    <name type="scientific">Ancylostoma ceylanicum</name>
    <dbReference type="NCBI Taxonomy" id="53326"/>
    <lineage>
        <taxon>Eukaryota</taxon>
        <taxon>Metazoa</taxon>
        <taxon>Ecdysozoa</taxon>
        <taxon>Nematoda</taxon>
        <taxon>Chromadorea</taxon>
        <taxon>Rhabditida</taxon>
        <taxon>Rhabditina</taxon>
        <taxon>Rhabditomorpha</taxon>
        <taxon>Strongyloidea</taxon>
        <taxon>Ancylostomatidae</taxon>
        <taxon>Ancylostomatinae</taxon>
        <taxon>Ancylostoma</taxon>
    </lineage>
</organism>
<name>A0A016VQA4_9BILA</name>
<accession>A0A016VQA4</accession>
<dbReference type="Proteomes" id="UP000024635">
    <property type="component" value="Unassembled WGS sequence"/>
</dbReference>
<gene>
    <name evidence="1" type="primary">Acey_s0006.g2854</name>
    <name evidence="1" type="ORF">Y032_0006g2854</name>
</gene>
<reference evidence="2" key="1">
    <citation type="journal article" date="2015" name="Nat. Genet.">
        <title>The genome and transcriptome of the zoonotic hookworm Ancylostoma ceylanicum identify infection-specific gene families.</title>
        <authorList>
            <person name="Schwarz E.M."/>
            <person name="Hu Y."/>
            <person name="Antoshechkin I."/>
            <person name="Miller M.M."/>
            <person name="Sternberg P.W."/>
            <person name="Aroian R.V."/>
        </authorList>
    </citation>
    <scope>NUCLEOTIDE SEQUENCE</scope>
    <source>
        <strain evidence="2">HY135</strain>
    </source>
</reference>
<dbReference type="EMBL" id="JARK01001342">
    <property type="protein sequence ID" value="EYC29227.1"/>
    <property type="molecule type" value="Genomic_DNA"/>
</dbReference>